<dbReference type="Proteomes" id="UP001159363">
    <property type="component" value="Chromosome 5"/>
</dbReference>
<comment type="caution">
    <text evidence="2">The sequence shown here is derived from an EMBL/GenBank/DDBJ whole genome shotgun (WGS) entry which is preliminary data.</text>
</comment>
<gene>
    <name evidence="2" type="ORF">PR048_018541</name>
</gene>
<name>A0ABQ9HDA2_9NEOP</name>
<feature type="region of interest" description="Disordered" evidence="1">
    <location>
        <begin position="793"/>
        <end position="812"/>
    </location>
</feature>
<protein>
    <submittedName>
        <fullName evidence="2">Uncharacterized protein</fullName>
    </submittedName>
</protein>
<feature type="compositionally biased region" description="Basic and acidic residues" evidence="1">
    <location>
        <begin position="796"/>
        <end position="812"/>
    </location>
</feature>
<dbReference type="EMBL" id="JARBHB010000006">
    <property type="protein sequence ID" value="KAJ8882053.1"/>
    <property type="molecule type" value="Genomic_DNA"/>
</dbReference>
<sequence length="914" mass="100725">MENNGNCTIMLAAHWKDSDLQLTFSREHSPPHTEADRWRRGDWSRDANFGSPRPSHYTLLPTFQFARPCRGSPRKEKKPSLTTTLYKLPCQRTCCRPPAGAVPYPPFTLRWPRRCNHHYTPGPASSVRSGRCFTRHSAVAYCPSRWFSGAVGSRPGAQVRAADSPITRAPSAALPTHCFLIAGPHYRTAGDIPALSLCPPPPGIPRPLRAELKQGDPGSIPGRAIADFRVWESCRTMPLVGGFSQGSPVSSAISFRRRSILTSIALTGSQALDVQSRPNLFTHSPGLISGEGPPLPSFPAPILHVGIVPDDAIHPRIFSWISCLSHPCIPALLHTHLTLIGSQDYDAKSRPNLFTPLLCNLRTRFMTLTSQRRNLLPSGTSTNSLGWLCERAILILKTAKLLQGFEGVRTESKHVDTVVCGRFITSRRYSASSFFLVCQHHAPGTPVLSLRRLNPPERCGVTRLRVGTLRRNVIEAMVFTACVKGRGDGGGGDKFSNCPYRARHLSILWNLTSPAADKCIVSSVAANNISVRNSRRVNLTSQCLRGSYNTSQVCALKRQTSIMPRRRTREGYDHPGPLEQGRMVGLHEAGWSVRRITIHLSPCTHHCDAMCPDVARHLEYILVLPDALQIENIVAFTDSAAERGTHIHAERSCSLWNLHCICRSHQEPFVSVSRMYRTNREHRTTTTPGVILCAVISYYSGSHLVVVDETKTAQHSDMPIESCGSIFRNFCATYPTQSCNKIMFVPVQLASPNRLLGIWTPFVGLSGIQICPLLNTPSFTALPVVPWLGVQEGEGDEKGGKKTEREKSVKREEKERARGELVVPRAFKHLCQLPSRIISSSLRRLPAAMLAFPRCVVGSKLSDRKGRLELSVVCGSDSSALCNSPSVRTASADQTAVLRGCCSVAGLHSHPWRC</sequence>
<evidence type="ECO:0000313" key="3">
    <source>
        <dbReference type="Proteomes" id="UP001159363"/>
    </source>
</evidence>
<evidence type="ECO:0000256" key="1">
    <source>
        <dbReference type="SAM" id="MobiDB-lite"/>
    </source>
</evidence>
<keyword evidence="3" id="KW-1185">Reference proteome</keyword>
<proteinExistence type="predicted"/>
<organism evidence="2 3">
    <name type="scientific">Dryococelus australis</name>
    <dbReference type="NCBI Taxonomy" id="614101"/>
    <lineage>
        <taxon>Eukaryota</taxon>
        <taxon>Metazoa</taxon>
        <taxon>Ecdysozoa</taxon>
        <taxon>Arthropoda</taxon>
        <taxon>Hexapoda</taxon>
        <taxon>Insecta</taxon>
        <taxon>Pterygota</taxon>
        <taxon>Neoptera</taxon>
        <taxon>Polyneoptera</taxon>
        <taxon>Phasmatodea</taxon>
        <taxon>Verophasmatodea</taxon>
        <taxon>Anareolatae</taxon>
        <taxon>Phasmatidae</taxon>
        <taxon>Eurycanthinae</taxon>
        <taxon>Dryococelus</taxon>
    </lineage>
</organism>
<reference evidence="2 3" key="1">
    <citation type="submission" date="2023-02" db="EMBL/GenBank/DDBJ databases">
        <title>LHISI_Scaffold_Assembly.</title>
        <authorList>
            <person name="Stuart O.P."/>
            <person name="Cleave R."/>
            <person name="Magrath M.J.L."/>
            <person name="Mikheyev A.S."/>
        </authorList>
    </citation>
    <scope>NUCLEOTIDE SEQUENCE [LARGE SCALE GENOMIC DNA]</scope>
    <source>
        <strain evidence="2">Daus_M_001</strain>
        <tissue evidence="2">Leg muscle</tissue>
    </source>
</reference>
<accession>A0ABQ9HDA2</accession>
<evidence type="ECO:0000313" key="2">
    <source>
        <dbReference type="EMBL" id="KAJ8882053.1"/>
    </source>
</evidence>